<evidence type="ECO:0000313" key="1">
    <source>
        <dbReference type="EMBL" id="QOY50874.1"/>
    </source>
</evidence>
<keyword evidence="2" id="KW-1185">Reference proteome</keyword>
<sequence>MNRINNLTSVFHIAIIAMFLLSFSGCGHKADPYYLEEAPQSDENVKFIIKKPSHDSNESINGQ</sequence>
<proteinExistence type="predicted"/>
<reference evidence="1 2" key="1">
    <citation type="submission" date="2020-05" db="EMBL/GenBank/DDBJ databases">
        <title>Sulfurimonas marisnigri, sp. nov., and Sulfurimonas baltica, sp. nov., manganese oxide reducing chemolithoautotrophs of the class Epsilonproteobacteria isolated from the pelagic redoxclines of the Black and Baltic Seas and emended description of the genus Sulfurimonas.</title>
        <authorList>
            <person name="Henkel J.V."/>
            <person name="Laudan C."/>
            <person name="Werner J."/>
            <person name="Neu T."/>
            <person name="Plewe S."/>
            <person name="Sproer C."/>
            <person name="Bunk B."/>
            <person name="Schulz-Vogt H.N."/>
        </authorList>
    </citation>
    <scope>NUCLEOTIDE SEQUENCE [LARGE SCALE GENOMIC DNA]</scope>
    <source>
        <strain evidence="1 2">GD2</strain>
    </source>
</reference>
<dbReference type="RefSeq" id="WP_194372719.1">
    <property type="nucleotide sequence ID" value="NZ_CP054492.1"/>
</dbReference>
<evidence type="ECO:0008006" key="3">
    <source>
        <dbReference type="Google" id="ProtNLM"/>
    </source>
</evidence>
<evidence type="ECO:0000313" key="2">
    <source>
        <dbReference type="Proteomes" id="UP000593994"/>
    </source>
</evidence>
<accession>A0A7S7LSS7</accession>
<dbReference type="EMBL" id="CP054492">
    <property type="protein sequence ID" value="QOY50874.1"/>
    <property type="molecule type" value="Genomic_DNA"/>
</dbReference>
<dbReference type="Proteomes" id="UP000593994">
    <property type="component" value="Chromosome"/>
</dbReference>
<dbReference type="AlphaFoldDB" id="A0A7S7LSS7"/>
<dbReference type="KEGG" id="sbal:HUE88_10955"/>
<dbReference type="PROSITE" id="PS51257">
    <property type="entry name" value="PROKAR_LIPOPROTEIN"/>
    <property type="match status" value="1"/>
</dbReference>
<gene>
    <name evidence="1" type="ORF">HUE88_10955</name>
</gene>
<organism evidence="1 2">
    <name type="scientific">Candidatus Sulfurimonas baltica</name>
    <dbReference type="NCBI Taxonomy" id="2740404"/>
    <lineage>
        <taxon>Bacteria</taxon>
        <taxon>Pseudomonadati</taxon>
        <taxon>Campylobacterota</taxon>
        <taxon>Epsilonproteobacteria</taxon>
        <taxon>Campylobacterales</taxon>
        <taxon>Sulfurimonadaceae</taxon>
        <taxon>Sulfurimonas</taxon>
    </lineage>
</organism>
<name>A0A7S7LSS7_9BACT</name>
<protein>
    <recommendedName>
        <fullName evidence="3">Lipoprotein</fullName>
    </recommendedName>
</protein>